<keyword evidence="2" id="KW-1185">Reference proteome</keyword>
<organism evidence="1 2">
    <name type="scientific">Reticulomyxa filosa</name>
    <dbReference type="NCBI Taxonomy" id="46433"/>
    <lineage>
        <taxon>Eukaryota</taxon>
        <taxon>Sar</taxon>
        <taxon>Rhizaria</taxon>
        <taxon>Retaria</taxon>
        <taxon>Foraminifera</taxon>
        <taxon>Monothalamids</taxon>
        <taxon>Reticulomyxidae</taxon>
        <taxon>Reticulomyxa</taxon>
    </lineage>
</organism>
<dbReference type="AlphaFoldDB" id="X6PD21"/>
<dbReference type="EMBL" id="ASPP01001510">
    <property type="protein sequence ID" value="ETO35577.1"/>
    <property type="molecule type" value="Genomic_DNA"/>
</dbReference>
<reference evidence="1 2" key="1">
    <citation type="journal article" date="2013" name="Curr. Biol.">
        <title>The Genome of the Foraminiferan Reticulomyxa filosa.</title>
        <authorList>
            <person name="Glockner G."/>
            <person name="Hulsmann N."/>
            <person name="Schleicher M."/>
            <person name="Noegel A.A."/>
            <person name="Eichinger L."/>
            <person name="Gallinger C."/>
            <person name="Pawlowski J."/>
            <person name="Sierra R."/>
            <person name="Euteneuer U."/>
            <person name="Pillet L."/>
            <person name="Moustafa A."/>
            <person name="Platzer M."/>
            <person name="Groth M."/>
            <person name="Szafranski K."/>
            <person name="Schliwa M."/>
        </authorList>
    </citation>
    <scope>NUCLEOTIDE SEQUENCE [LARGE SCALE GENOMIC DNA]</scope>
</reference>
<gene>
    <name evidence="1" type="ORF">RFI_01486</name>
</gene>
<proteinExistence type="predicted"/>
<accession>X6PD21</accession>
<sequence>MKWLHVQYKNIQTWLRDGLIIARIWLNSDSNVLGSSDDAGVDRLKNVTIVNHSFEDTALRAILKQSRAKFEHIARTCVAGAILRYCSDETHSSIDSNNTAFLTKLSKARVLEDYDMSQNETLQGSEALSSSPRSRSNVGFWKGTRWMEALPSPLFNEKIGLTSIPLAIGEQFSHARQRLMHIAKPSDVLSVSFTVDFFFLVKTNVIINIHRYEEYRWCWWINKILEISANILPDRMCKAVMARFFQHHTMELCYFPCSQNLVFGRESVENIRVLKTNINAPCLCISTYNDRMYLDLTYCGNAINEPDRFIQGFLAEMEDLEAIVAFKNKKQLCSHTKKIQSDWPCILHYFQKNFLQSVKEVERKVYKKNQVFVELFTNGEFWNKQYFEVESKIFTQSCLPLFCPWEKQKKK</sequence>
<evidence type="ECO:0000313" key="2">
    <source>
        <dbReference type="Proteomes" id="UP000023152"/>
    </source>
</evidence>
<dbReference type="Proteomes" id="UP000023152">
    <property type="component" value="Unassembled WGS sequence"/>
</dbReference>
<name>X6PD21_RETFI</name>
<evidence type="ECO:0000313" key="1">
    <source>
        <dbReference type="EMBL" id="ETO35577.1"/>
    </source>
</evidence>
<protein>
    <submittedName>
        <fullName evidence="1">Uncharacterized protein</fullName>
    </submittedName>
</protein>
<comment type="caution">
    <text evidence="1">The sequence shown here is derived from an EMBL/GenBank/DDBJ whole genome shotgun (WGS) entry which is preliminary data.</text>
</comment>